<dbReference type="OrthoDB" id="2020073at2759"/>
<evidence type="ECO:0000256" key="12">
    <source>
        <dbReference type="ARBA" id="ARBA00022842"/>
    </source>
</evidence>
<evidence type="ECO:0000256" key="11">
    <source>
        <dbReference type="ARBA" id="ARBA00022840"/>
    </source>
</evidence>
<dbReference type="FunFam" id="3.30.1490.50:FF:000002">
    <property type="entry name" value="Glutathione synthetase"/>
    <property type="match status" value="1"/>
</dbReference>
<evidence type="ECO:0000256" key="3">
    <source>
        <dbReference type="ARBA" id="ARBA00010385"/>
    </source>
</evidence>
<evidence type="ECO:0000259" key="15">
    <source>
        <dbReference type="Pfam" id="PF02582"/>
    </source>
</evidence>
<comment type="similarity">
    <text evidence="3">Belongs to the eukaryotic GSH synthase family.</text>
</comment>
<dbReference type="InterPro" id="IPR014709">
    <property type="entry name" value="Glutathione_synthase_C_euk"/>
</dbReference>
<dbReference type="NCBIfam" id="TIGR01986">
    <property type="entry name" value="glut_syn_euk"/>
    <property type="match status" value="1"/>
</dbReference>
<keyword evidence="11" id="KW-0067">ATP-binding</keyword>
<comment type="subunit">
    <text evidence="4">Homodimer.</text>
</comment>
<dbReference type="EC" id="6.3.2.3" evidence="5"/>
<dbReference type="GO" id="GO:0005524">
    <property type="term" value="F:ATP binding"/>
    <property type="evidence" value="ECO:0007669"/>
    <property type="project" value="UniProtKB-KW"/>
</dbReference>
<evidence type="ECO:0000256" key="4">
    <source>
        <dbReference type="ARBA" id="ARBA00011738"/>
    </source>
</evidence>
<dbReference type="FunCoup" id="E2BF00">
    <property type="interactions" value="1335"/>
</dbReference>
<dbReference type="GO" id="GO:0043295">
    <property type="term" value="F:glutathione binding"/>
    <property type="evidence" value="ECO:0007669"/>
    <property type="project" value="TreeGrafter"/>
</dbReference>
<dbReference type="Gene3D" id="3.30.470.20">
    <property type="entry name" value="ATP-grasp fold, B domain"/>
    <property type="match status" value="1"/>
</dbReference>
<keyword evidence="9" id="KW-0479">Metal-binding</keyword>
<comment type="cofactor">
    <cofactor evidence="1">
        <name>Mg(2+)</name>
        <dbReference type="ChEBI" id="CHEBI:18420"/>
    </cofactor>
</comment>
<dbReference type="UniPathway" id="UPA00142">
    <property type="reaction ID" value="UER00210"/>
</dbReference>
<dbReference type="AlphaFoldDB" id="E2BF00"/>
<evidence type="ECO:0000259" key="16">
    <source>
        <dbReference type="Pfam" id="PF03199"/>
    </source>
</evidence>
<comment type="catalytic activity">
    <reaction evidence="14">
        <text>gamma-L-glutamyl-L-cysteine + glycine + ATP = glutathione + ADP + phosphate + H(+)</text>
        <dbReference type="Rhea" id="RHEA:13557"/>
        <dbReference type="ChEBI" id="CHEBI:15378"/>
        <dbReference type="ChEBI" id="CHEBI:30616"/>
        <dbReference type="ChEBI" id="CHEBI:43474"/>
        <dbReference type="ChEBI" id="CHEBI:57305"/>
        <dbReference type="ChEBI" id="CHEBI:57925"/>
        <dbReference type="ChEBI" id="CHEBI:58173"/>
        <dbReference type="ChEBI" id="CHEBI:456216"/>
        <dbReference type="EC" id="6.3.2.3"/>
    </reaction>
    <physiologicalReaction direction="left-to-right" evidence="14">
        <dbReference type="Rhea" id="RHEA:13558"/>
    </physiologicalReaction>
</comment>
<keyword evidence="8" id="KW-0317">Glutathione biosynthesis</keyword>
<dbReference type="InterPro" id="IPR037013">
    <property type="entry name" value="GSH-S_sub-bd_sf"/>
</dbReference>
<dbReference type="Pfam" id="PF03199">
    <property type="entry name" value="GSH_synthase"/>
    <property type="match status" value="1"/>
</dbReference>
<dbReference type="InParanoid" id="E2BF00"/>
<evidence type="ECO:0000256" key="8">
    <source>
        <dbReference type="ARBA" id="ARBA00022684"/>
    </source>
</evidence>
<feature type="domain" description="DUF155" evidence="15">
    <location>
        <begin position="508"/>
        <end position="683"/>
    </location>
</feature>
<comment type="pathway">
    <text evidence="2">Sulfur metabolism; glutathione biosynthesis; glutathione from L-cysteine and L-glutamate: step 2/2.</text>
</comment>
<protein>
    <recommendedName>
        <fullName evidence="6">Glutathione synthetase</fullName>
        <ecNumber evidence="5">6.3.2.3</ecNumber>
    </recommendedName>
    <alternativeName>
        <fullName evidence="13">Glutathione synthase</fullName>
    </alternativeName>
</protein>
<dbReference type="InterPro" id="IPR004887">
    <property type="entry name" value="GSH_synth_subst-bd"/>
</dbReference>
<evidence type="ECO:0000256" key="2">
    <source>
        <dbReference type="ARBA" id="ARBA00004965"/>
    </source>
</evidence>
<dbReference type="Proteomes" id="UP000008237">
    <property type="component" value="Unassembled WGS sequence"/>
</dbReference>
<keyword evidence="7" id="KW-0436">Ligase</keyword>
<name>E2BF00_HARSA</name>
<evidence type="ECO:0000256" key="1">
    <source>
        <dbReference type="ARBA" id="ARBA00001946"/>
    </source>
</evidence>
<dbReference type="SUPFAM" id="SSF52440">
    <property type="entry name" value="PreATP-grasp domain"/>
    <property type="match status" value="1"/>
</dbReference>
<evidence type="ECO:0000313" key="17">
    <source>
        <dbReference type="EMBL" id="EFN85723.1"/>
    </source>
</evidence>
<feature type="domain" description="Glutathione synthase substrate-binding" evidence="16">
    <location>
        <begin position="218"/>
        <end position="319"/>
    </location>
</feature>
<evidence type="ECO:0000256" key="10">
    <source>
        <dbReference type="ARBA" id="ARBA00022741"/>
    </source>
</evidence>
<dbReference type="InterPro" id="IPR003734">
    <property type="entry name" value="DUF155"/>
</dbReference>
<dbReference type="Pfam" id="PF02582">
    <property type="entry name" value="DUF155"/>
    <property type="match status" value="1"/>
</dbReference>
<dbReference type="GO" id="GO:0005829">
    <property type="term" value="C:cytosol"/>
    <property type="evidence" value="ECO:0007669"/>
    <property type="project" value="TreeGrafter"/>
</dbReference>
<dbReference type="PANTHER" id="PTHR11130">
    <property type="entry name" value="GLUTATHIONE SYNTHETASE"/>
    <property type="match status" value="1"/>
</dbReference>
<dbReference type="EMBL" id="GL447903">
    <property type="protein sequence ID" value="EFN85723.1"/>
    <property type="molecule type" value="Genomic_DNA"/>
</dbReference>
<proteinExistence type="inferred from homology"/>
<reference evidence="17 18" key="1">
    <citation type="journal article" date="2010" name="Science">
        <title>Genomic comparison of the ants Camponotus floridanus and Harpegnathos saltator.</title>
        <authorList>
            <person name="Bonasio R."/>
            <person name="Zhang G."/>
            <person name="Ye C."/>
            <person name="Mutti N.S."/>
            <person name="Fang X."/>
            <person name="Qin N."/>
            <person name="Donahue G."/>
            <person name="Yang P."/>
            <person name="Li Q."/>
            <person name="Li C."/>
            <person name="Zhang P."/>
            <person name="Huang Z."/>
            <person name="Berger S.L."/>
            <person name="Reinberg D."/>
            <person name="Wang J."/>
            <person name="Liebig J."/>
        </authorList>
    </citation>
    <scope>NUCLEOTIDE SEQUENCE [LARGE SCALE GENOMIC DNA]</scope>
    <source>
        <strain evidence="17 18">R22 G/1</strain>
    </source>
</reference>
<dbReference type="InterPro" id="IPR014042">
    <property type="entry name" value="Glutathione_synthase_a-hlx"/>
</dbReference>
<dbReference type="Gene3D" id="1.10.1080.10">
    <property type="entry name" value="Glutathione Synthetase, Chain A, domain 3"/>
    <property type="match status" value="1"/>
</dbReference>
<evidence type="ECO:0000256" key="9">
    <source>
        <dbReference type="ARBA" id="ARBA00022723"/>
    </source>
</evidence>
<evidence type="ECO:0000256" key="5">
    <source>
        <dbReference type="ARBA" id="ARBA00012214"/>
    </source>
</evidence>
<dbReference type="PANTHER" id="PTHR11130:SF0">
    <property type="entry name" value="GLUTATHIONE SYNTHETASE"/>
    <property type="match status" value="1"/>
</dbReference>
<dbReference type="GO" id="GO:0046872">
    <property type="term" value="F:metal ion binding"/>
    <property type="evidence" value="ECO:0007669"/>
    <property type="project" value="UniProtKB-KW"/>
</dbReference>
<evidence type="ECO:0000313" key="18">
    <source>
        <dbReference type="Proteomes" id="UP000008237"/>
    </source>
</evidence>
<dbReference type="GO" id="GO:0004363">
    <property type="term" value="F:glutathione synthase activity"/>
    <property type="evidence" value="ECO:0007669"/>
    <property type="project" value="UniProtKB-EC"/>
</dbReference>
<dbReference type="InterPro" id="IPR005615">
    <property type="entry name" value="Glutathione_synthase"/>
</dbReference>
<dbReference type="Gene3D" id="3.40.50.1760">
    <property type="entry name" value="Glutathione synthase, substrate-binding domain superfamily, eukaryotic"/>
    <property type="match status" value="1"/>
</dbReference>
<dbReference type="Gene3D" id="3.30.1490.50">
    <property type="match status" value="1"/>
</dbReference>
<dbReference type="OMA" id="DWQINHG"/>
<accession>E2BF00</accession>
<evidence type="ECO:0000256" key="7">
    <source>
        <dbReference type="ARBA" id="ARBA00022598"/>
    </source>
</evidence>
<dbReference type="STRING" id="610380.E2BF00"/>
<dbReference type="SUPFAM" id="SSF56059">
    <property type="entry name" value="Glutathione synthetase ATP-binding domain-like"/>
    <property type="match status" value="1"/>
</dbReference>
<dbReference type="InterPro" id="IPR014049">
    <property type="entry name" value="Glutathione_synthase_N_euk"/>
</dbReference>
<keyword evidence="12" id="KW-0460">Magnesium</keyword>
<dbReference type="Gene3D" id="3.30.1490.80">
    <property type="match status" value="1"/>
</dbReference>
<dbReference type="FunFam" id="3.40.50.1760:FF:000001">
    <property type="entry name" value="Glutathione synthetase"/>
    <property type="match status" value="1"/>
</dbReference>
<evidence type="ECO:0000256" key="6">
    <source>
        <dbReference type="ARBA" id="ARBA00020821"/>
    </source>
</evidence>
<evidence type="ECO:0000256" key="13">
    <source>
        <dbReference type="ARBA" id="ARBA00030403"/>
    </source>
</evidence>
<gene>
    <name evidence="17" type="ORF">EAI_11584</name>
</gene>
<keyword evidence="18" id="KW-1185">Reference proteome</keyword>
<organism evidence="18">
    <name type="scientific">Harpegnathos saltator</name>
    <name type="common">Jerdon's jumping ant</name>
    <dbReference type="NCBI Taxonomy" id="610380"/>
    <lineage>
        <taxon>Eukaryota</taxon>
        <taxon>Metazoa</taxon>
        <taxon>Ecdysozoa</taxon>
        <taxon>Arthropoda</taxon>
        <taxon>Hexapoda</taxon>
        <taxon>Insecta</taxon>
        <taxon>Pterygota</taxon>
        <taxon>Neoptera</taxon>
        <taxon>Endopterygota</taxon>
        <taxon>Hymenoptera</taxon>
        <taxon>Apocrita</taxon>
        <taxon>Aculeata</taxon>
        <taxon>Formicoidea</taxon>
        <taxon>Formicidae</taxon>
        <taxon>Ponerinae</taxon>
        <taxon>Ponerini</taxon>
        <taxon>Harpegnathos</taxon>
    </lineage>
</organism>
<sequence length="734" mass="84671">MHGDNEATMKLPIALDLPRKELDELIDKAKDWALMNGLCFRSKSDFNRDLLQFAPYALMPSPFPREEFQNACDIQIILNTLVHRVAHDYDFLKETLQETVKVDDFTRNLFDIYETVHREGAAQKLSLAILRSDLMLDTSCPKKDAKKLKPHCCWKQVEINTIASGFGWLGPATTRLHRFVLQELGYQDELRNLPENNALETLCSGMIEAWSLYGESKAIILFVIEDITYNICDQRFHEFEIRRQNPRVSVIRRNLTELAATARLGANMELLVDDHVVSVVYYRCGYEPGQYHSQKEWDARLLIERSLAIKCPSIQYHLAGTKKVQQTLAKPGMVARFLKDEKTAAKVKEIFTGLYPLDFDEHGNAAVEMGISNPQRFVLKPQREGGCNNKYGLDIRNFLQSVKSEQARVAWILMDRLYPPVHKNYIVKPGSNAQLEMKELISELGIFGVVIGSDKDIIVNRQGGHMLRTKLATDNEGGVAAGLGACDTLPDVIHATAKYEVGHESREIFFFREGSIVMWNISDLECGNLMKFLRSYEYNRYPEELVHTESELMAYMYTDSRRKSHLKNGNIILTREADNLDKYTFSNAMAQSVKLGAWEVSLNRYIDSIEFVTEDLKAGRKLRMTQQEVLRKQGELFNLRHRINLSSDLLDTPDFYWERDDLESLYQQICGYFSIAKRTRVMNERLNHCVELVSILSSHLSDRHHVRLEWMIIILIMVEVAFEVLHYVERYLVK</sequence>
<dbReference type="Pfam" id="PF03917">
    <property type="entry name" value="GSH_synth_ATP"/>
    <property type="match status" value="1"/>
</dbReference>
<keyword evidence="10" id="KW-0547">Nucleotide-binding</keyword>
<evidence type="ECO:0000256" key="14">
    <source>
        <dbReference type="ARBA" id="ARBA00048871"/>
    </source>
</evidence>
<dbReference type="InterPro" id="IPR016185">
    <property type="entry name" value="PreATP-grasp_dom_sf"/>
</dbReference>